<evidence type="ECO:0000313" key="1">
    <source>
        <dbReference type="EMBL" id="SHF90224.1"/>
    </source>
</evidence>
<organism evidence="1 2">
    <name type="scientific">Loktanella atrilutea</name>
    <dbReference type="NCBI Taxonomy" id="366533"/>
    <lineage>
        <taxon>Bacteria</taxon>
        <taxon>Pseudomonadati</taxon>
        <taxon>Pseudomonadota</taxon>
        <taxon>Alphaproteobacteria</taxon>
        <taxon>Rhodobacterales</taxon>
        <taxon>Roseobacteraceae</taxon>
        <taxon>Loktanella</taxon>
    </lineage>
</organism>
<sequence length="123" mass="13204">MTQTYANNDLTLATDVDRLTFRSAYLPEVEALSGNSFLIFLATGEHECAGYYIWGTLDDAGLRASPQFGSCSDRGEVLRTAKGLLLVMPGPNSSAAVSFHLNKDGTVTENKQGLKANGIVDPF</sequence>
<proteinExistence type="predicted"/>
<dbReference type="EMBL" id="FQUE01000020">
    <property type="protein sequence ID" value="SHF90224.1"/>
    <property type="molecule type" value="Genomic_DNA"/>
</dbReference>
<dbReference type="Proteomes" id="UP000183987">
    <property type="component" value="Unassembled WGS sequence"/>
</dbReference>
<accession>A0A1M5FFE5</accession>
<name>A0A1M5FFE5_LOKAT</name>
<dbReference type="STRING" id="366533.SAMN05444339_12029"/>
<evidence type="ECO:0000313" key="2">
    <source>
        <dbReference type="Proteomes" id="UP000183987"/>
    </source>
</evidence>
<dbReference type="AlphaFoldDB" id="A0A1M5FFE5"/>
<protein>
    <submittedName>
        <fullName evidence="1">Uncharacterized protein</fullName>
    </submittedName>
</protein>
<reference evidence="2" key="1">
    <citation type="submission" date="2016-11" db="EMBL/GenBank/DDBJ databases">
        <authorList>
            <person name="Varghese N."/>
            <person name="Submissions S."/>
        </authorList>
    </citation>
    <scope>NUCLEOTIDE SEQUENCE [LARGE SCALE GENOMIC DNA]</scope>
    <source>
        <strain evidence="2">DSM 29326</strain>
    </source>
</reference>
<keyword evidence="2" id="KW-1185">Reference proteome</keyword>
<gene>
    <name evidence="1" type="ORF">SAMN05444339_12029</name>
</gene>